<dbReference type="KEGG" id="bqy:MUS_4165"/>
<dbReference type="InterPro" id="IPR017871">
    <property type="entry name" value="ABC_transporter-like_CS"/>
</dbReference>
<name>I2CBI2_BACAY</name>
<dbReference type="AlphaFoldDB" id="I2CBI2"/>
<dbReference type="GO" id="GO:0005524">
    <property type="term" value="F:ATP binding"/>
    <property type="evidence" value="ECO:0007669"/>
    <property type="project" value="UniProtKB-KW"/>
</dbReference>
<reference evidence="6 7" key="1">
    <citation type="journal article" date="2012" name="J. Biotechnol.">
        <title>Genome sequence of the plant growth promoting strain Bacillus amyloliquefaciens subsp. plantarum B9601-Y2 and expression of mersacidin and other secondary metabolites.</title>
        <authorList>
            <person name="He P."/>
            <person name="Hao K."/>
            <person name="Blom J."/>
            <person name="Ruckert C."/>
            <person name="Vater J."/>
            <person name="Mao Z."/>
            <person name="Wu Y."/>
            <person name="Hou M."/>
            <person name="He P."/>
            <person name="He Y."/>
            <person name="Borriss R."/>
        </authorList>
    </citation>
    <scope>NUCLEOTIDE SEQUENCE [LARGE SCALE GENOMIC DNA]</scope>
    <source>
        <strain evidence="6">Y2</strain>
    </source>
</reference>
<feature type="domain" description="ABC transporter" evidence="5">
    <location>
        <begin position="11"/>
        <end position="239"/>
    </location>
</feature>
<dbReference type="SMART" id="SM00382">
    <property type="entry name" value="AAA"/>
    <property type="match status" value="1"/>
</dbReference>
<keyword evidence="2" id="KW-0813">Transport</keyword>
<dbReference type="PATRIC" id="fig|1126211.3.peg.3963"/>
<dbReference type="PANTHER" id="PTHR43335:SF8">
    <property type="entry name" value="ABC TRANSPORTER, ATP-BINDING PROTEIN"/>
    <property type="match status" value="1"/>
</dbReference>
<evidence type="ECO:0000256" key="1">
    <source>
        <dbReference type="ARBA" id="ARBA00005417"/>
    </source>
</evidence>
<dbReference type="PANTHER" id="PTHR43335">
    <property type="entry name" value="ABC TRANSPORTER, ATP-BINDING PROTEIN"/>
    <property type="match status" value="1"/>
</dbReference>
<dbReference type="Proteomes" id="UP000002878">
    <property type="component" value="Chromosome"/>
</dbReference>
<keyword evidence="3" id="KW-0547">Nucleotide-binding</keyword>
<evidence type="ECO:0000313" key="6">
    <source>
        <dbReference type="EMBL" id="AFJ64006.1"/>
    </source>
</evidence>
<dbReference type="GO" id="GO:0016887">
    <property type="term" value="F:ATP hydrolysis activity"/>
    <property type="evidence" value="ECO:0007669"/>
    <property type="project" value="InterPro"/>
</dbReference>
<comment type="similarity">
    <text evidence="1">Belongs to the ABC transporter superfamily.</text>
</comment>
<dbReference type="CDD" id="cd03268">
    <property type="entry name" value="ABC_BcrA_bacitracin_resist"/>
    <property type="match status" value="1"/>
</dbReference>
<protein>
    <submittedName>
        <fullName evidence="6">Antibiotic transport system ATP-binding protein</fullName>
    </submittedName>
</protein>
<evidence type="ECO:0000256" key="2">
    <source>
        <dbReference type="ARBA" id="ARBA00022448"/>
    </source>
</evidence>
<evidence type="ECO:0000313" key="7">
    <source>
        <dbReference type="Proteomes" id="UP000002878"/>
    </source>
</evidence>
<dbReference type="EMBL" id="CP003332">
    <property type="protein sequence ID" value="AFJ64006.1"/>
    <property type="molecule type" value="Genomic_DNA"/>
</dbReference>
<dbReference type="HOGENOM" id="CLU_000604_1_2_9"/>
<dbReference type="PROSITE" id="PS00211">
    <property type="entry name" value="ABC_TRANSPORTER_1"/>
    <property type="match status" value="1"/>
</dbReference>
<dbReference type="Gene3D" id="3.40.50.300">
    <property type="entry name" value="P-loop containing nucleotide triphosphate hydrolases"/>
    <property type="match status" value="1"/>
</dbReference>
<accession>I2CBI2</accession>
<evidence type="ECO:0000256" key="4">
    <source>
        <dbReference type="ARBA" id="ARBA00022840"/>
    </source>
</evidence>
<proteinExistence type="inferred from homology"/>
<dbReference type="InterPro" id="IPR027417">
    <property type="entry name" value="P-loop_NTPase"/>
</dbReference>
<organism evidence="6 7">
    <name type="scientific">Bacillus amyloliquefaciens (strain Y2)</name>
    <name type="common">Bacillus amyloliquefaciens subsp. plantarum (strain B9601-Y2)</name>
    <dbReference type="NCBI Taxonomy" id="1155777"/>
    <lineage>
        <taxon>Bacteria</taxon>
        <taxon>Bacillati</taxon>
        <taxon>Bacillota</taxon>
        <taxon>Bacilli</taxon>
        <taxon>Bacillales</taxon>
        <taxon>Bacillaceae</taxon>
        <taxon>Bacillus</taxon>
        <taxon>Bacillus amyloliquefaciens group</taxon>
    </lineage>
</organism>
<evidence type="ECO:0000259" key="5">
    <source>
        <dbReference type="PROSITE" id="PS50893"/>
    </source>
</evidence>
<dbReference type="SUPFAM" id="SSF52540">
    <property type="entry name" value="P-loop containing nucleoside triphosphate hydrolases"/>
    <property type="match status" value="1"/>
</dbReference>
<dbReference type="KEGG" id="bya:BANAU_3686"/>
<gene>
    <name evidence="6" type="primary">ycbN</name>
    <name evidence="6" type="ORF">MUS_4165</name>
</gene>
<sequence>MERGKRMTYILKTSQLTKTFKGKEVVSGVNMHVKKGEIYGFLGPNGAGKTTIMKMITNLIKPTSGEIEIFGEKLTDTSFEVLKRMGTIIEYPIFYDNLTAKENLDFHCEYMGYYDKKSIDHAIELVKLHNIDNKKVKEFSLGMKQRLGIARAISTRPELLILDEPINGLDPIGIKELRDLFKLLCREYGITLLVSSHILAEMEQMSDTVGIIQNGKLIKEVSMKSINGKQTEYVEVKVQNIKKALYILEQNLGIRNFKMIDQQLIRIYETAVTQQEISKALILNDIGIESINKKHSSLEEYFLNSMNGEGIHTR</sequence>
<dbReference type="Pfam" id="PF00005">
    <property type="entry name" value="ABC_tran"/>
    <property type="match status" value="1"/>
</dbReference>
<dbReference type="PROSITE" id="PS50893">
    <property type="entry name" value="ABC_TRANSPORTER_2"/>
    <property type="match status" value="1"/>
</dbReference>
<evidence type="ECO:0000256" key="3">
    <source>
        <dbReference type="ARBA" id="ARBA00022741"/>
    </source>
</evidence>
<keyword evidence="4 6" id="KW-0067">ATP-binding</keyword>
<dbReference type="InterPro" id="IPR003593">
    <property type="entry name" value="AAA+_ATPase"/>
</dbReference>
<dbReference type="FunFam" id="3.40.50.300:FF:001605">
    <property type="entry name" value="Bacitracin ABC transporter, ATP-binding protein"/>
    <property type="match status" value="1"/>
</dbReference>
<dbReference type="InterPro" id="IPR003439">
    <property type="entry name" value="ABC_transporter-like_ATP-bd"/>
</dbReference>